<dbReference type="PANTHER" id="PTHR46105">
    <property type="entry name" value="AGAP004733-PA"/>
    <property type="match status" value="1"/>
</dbReference>
<comment type="subcellular location">
    <subcellularLocation>
        <location evidence="1">Nucleus</location>
    </subcellularLocation>
</comment>
<dbReference type="AlphaFoldDB" id="A0A443SVZ6"/>
<dbReference type="GO" id="GO:0005634">
    <property type="term" value="C:nucleus"/>
    <property type="evidence" value="ECO:0007669"/>
    <property type="project" value="UniProtKB-SubCell"/>
</dbReference>
<comment type="caution">
    <text evidence="12">The sequence shown here is derived from an EMBL/GenBank/DDBJ whole genome shotgun (WGS) entry which is preliminary data.</text>
</comment>
<dbReference type="PROSITE" id="PS50097">
    <property type="entry name" value="BTB"/>
    <property type="match status" value="1"/>
</dbReference>
<evidence type="ECO:0000256" key="6">
    <source>
        <dbReference type="ARBA" id="ARBA00023015"/>
    </source>
</evidence>
<dbReference type="EMBL" id="NCKV01000086">
    <property type="protein sequence ID" value="RWS31702.1"/>
    <property type="molecule type" value="Genomic_DNA"/>
</dbReference>
<dbReference type="SMART" id="SM00225">
    <property type="entry name" value="BTB"/>
    <property type="match status" value="1"/>
</dbReference>
<dbReference type="InterPro" id="IPR000210">
    <property type="entry name" value="BTB/POZ_dom"/>
</dbReference>
<dbReference type="GO" id="GO:0008270">
    <property type="term" value="F:zinc ion binding"/>
    <property type="evidence" value="ECO:0007669"/>
    <property type="project" value="UniProtKB-KW"/>
</dbReference>
<feature type="compositionally biased region" description="Basic and acidic residues" evidence="10">
    <location>
        <begin position="255"/>
        <end position="265"/>
    </location>
</feature>
<feature type="compositionally biased region" description="Low complexity" evidence="10">
    <location>
        <begin position="218"/>
        <end position="229"/>
    </location>
</feature>
<dbReference type="GO" id="GO:0000981">
    <property type="term" value="F:DNA-binding transcription factor activity, RNA polymerase II-specific"/>
    <property type="evidence" value="ECO:0007669"/>
    <property type="project" value="TreeGrafter"/>
</dbReference>
<dbReference type="OrthoDB" id="6482909at2759"/>
<protein>
    <submittedName>
        <fullName evidence="12">Longitudinals lacking protein-like protein</fullName>
    </submittedName>
</protein>
<evidence type="ECO:0000256" key="3">
    <source>
        <dbReference type="ARBA" id="ARBA00022737"/>
    </source>
</evidence>
<accession>A0A443SVZ6</accession>
<organism evidence="12 13">
    <name type="scientific">Leptotrombidium deliense</name>
    <dbReference type="NCBI Taxonomy" id="299467"/>
    <lineage>
        <taxon>Eukaryota</taxon>
        <taxon>Metazoa</taxon>
        <taxon>Ecdysozoa</taxon>
        <taxon>Arthropoda</taxon>
        <taxon>Chelicerata</taxon>
        <taxon>Arachnida</taxon>
        <taxon>Acari</taxon>
        <taxon>Acariformes</taxon>
        <taxon>Trombidiformes</taxon>
        <taxon>Prostigmata</taxon>
        <taxon>Anystina</taxon>
        <taxon>Parasitengona</taxon>
        <taxon>Trombiculoidea</taxon>
        <taxon>Trombiculidae</taxon>
        <taxon>Leptotrombidium</taxon>
    </lineage>
</organism>
<dbReference type="PANTHER" id="PTHR46105:SF5">
    <property type="entry name" value="ZINC FINGER AND BTB DOMAIN-CONTAINING PROTEIN 44 ISOFORM X1"/>
    <property type="match status" value="1"/>
</dbReference>
<keyword evidence="7" id="KW-0238">DNA-binding</keyword>
<evidence type="ECO:0000313" key="12">
    <source>
        <dbReference type="EMBL" id="RWS31702.1"/>
    </source>
</evidence>
<feature type="region of interest" description="Disordered" evidence="10">
    <location>
        <begin position="143"/>
        <end position="179"/>
    </location>
</feature>
<name>A0A443SVZ6_9ACAR</name>
<keyword evidence="5" id="KW-0862">Zinc</keyword>
<dbReference type="Pfam" id="PF00651">
    <property type="entry name" value="BTB"/>
    <property type="match status" value="1"/>
</dbReference>
<evidence type="ECO:0000256" key="2">
    <source>
        <dbReference type="ARBA" id="ARBA00022723"/>
    </source>
</evidence>
<dbReference type="STRING" id="299467.A0A443SVZ6"/>
<evidence type="ECO:0000259" key="11">
    <source>
        <dbReference type="PROSITE" id="PS50097"/>
    </source>
</evidence>
<keyword evidence="8" id="KW-0804">Transcription</keyword>
<evidence type="ECO:0000256" key="9">
    <source>
        <dbReference type="ARBA" id="ARBA00023242"/>
    </source>
</evidence>
<evidence type="ECO:0000313" key="13">
    <source>
        <dbReference type="Proteomes" id="UP000288716"/>
    </source>
</evidence>
<evidence type="ECO:0000256" key="8">
    <source>
        <dbReference type="ARBA" id="ARBA00023163"/>
    </source>
</evidence>
<dbReference type="Proteomes" id="UP000288716">
    <property type="component" value="Unassembled WGS sequence"/>
</dbReference>
<feature type="domain" description="BTB" evidence="11">
    <location>
        <begin position="27"/>
        <end position="99"/>
    </location>
</feature>
<feature type="compositionally biased region" description="Basic and acidic residues" evidence="10">
    <location>
        <begin position="143"/>
        <end position="168"/>
    </location>
</feature>
<evidence type="ECO:0000256" key="4">
    <source>
        <dbReference type="ARBA" id="ARBA00022771"/>
    </source>
</evidence>
<evidence type="ECO:0000256" key="7">
    <source>
        <dbReference type="ARBA" id="ARBA00023125"/>
    </source>
</evidence>
<evidence type="ECO:0000256" key="5">
    <source>
        <dbReference type="ARBA" id="ARBA00022833"/>
    </source>
</evidence>
<reference evidence="12 13" key="1">
    <citation type="journal article" date="2018" name="Gigascience">
        <title>Genomes of trombidid mites reveal novel predicted allergens and laterally-transferred genes associated with secondary metabolism.</title>
        <authorList>
            <person name="Dong X."/>
            <person name="Chaisiri K."/>
            <person name="Xia D."/>
            <person name="Armstrong S.D."/>
            <person name="Fang Y."/>
            <person name="Donnelly M.J."/>
            <person name="Kadowaki T."/>
            <person name="McGarry J.W."/>
            <person name="Darby A.C."/>
            <person name="Makepeace B.L."/>
        </authorList>
    </citation>
    <scope>NUCLEOTIDE SEQUENCE [LARGE SCALE GENOMIC DNA]</scope>
    <source>
        <strain evidence="12">UoL-UT</strain>
    </source>
</reference>
<evidence type="ECO:0000256" key="1">
    <source>
        <dbReference type="ARBA" id="ARBA00004123"/>
    </source>
</evidence>
<feature type="compositionally biased region" description="Polar residues" evidence="10">
    <location>
        <begin position="200"/>
        <end position="216"/>
    </location>
</feature>
<keyword evidence="2" id="KW-0479">Metal-binding</keyword>
<dbReference type="InterPro" id="IPR050457">
    <property type="entry name" value="ZnFinger_BTB_dom_contain"/>
</dbReference>
<keyword evidence="6" id="KW-0805">Transcription regulation</keyword>
<proteinExistence type="predicted"/>
<dbReference type="Gene3D" id="3.30.710.10">
    <property type="entry name" value="Potassium Channel Kv1.1, Chain A"/>
    <property type="match status" value="1"/>
</dbReference>
<dbReference type="SUPFAM" id="SSF54695">
    <property type="entry name" value="POZ domain"/>
    <property type="match status" value="1"/>
</dbReference>
<dbReference type="InterPro" id="IPR011333">
    <property type="entry name" value="SKP1/BTB/POZ_sf"/>
</dbReference>
<keyword evidence="13" id="KW-1185">Reference proteome</keyword>
<keyword evidence="3" id="KW-0677">Repeat</keyword>
<dbReference type="VEuPathDB" id="VectorBase:LDEU000340"/>
<evidence type="ECO:0000256" key="10">
    <source>
        <dbReference type="SAM" id="MobiDB-lite"/>
    </source>
</evidence>
<keyword evidence="9" id="KW-0539">Nucleus</keyword>
<sequence>MEFKNQVAHREAIASTFLNMFKNQQNCDVSLVVDGRMMKAHKRILSVFSTFFKDIFEEQEANSSIASNIGANVAFLNYKYDHVEAIIKYMYTGIIRVSSKDDWPAVVKCAQDLGIMAIVDYSKSLETKNSGESKRKLEELRKEVKPNGTETKRSKSEVEKVITAEQRKPSKNMDSSSNDLDLVSDVSFDHSSKKGDTTLVIGSSNSSSNTQITKIQKVSKGSEFNSKSSDSSKKEVNSYQPAKKLIPTSSSTPKPENRDDRDKDKKQRSRSSSEDSDPGFSLSNKTKSFGEKVKKLESGVTFKESHDKKAEAILKQDSTGGRKEDVVSTKKCSKCGITYSASSSHLLKSELPTPPAMCPVSGCDKMMKMNRMLMDHLTKFHKVTFCEEK</sequence>
<feature type="region of interest" description="Disordered" evidence="10">
    <location>
        <begin position="191"/>
        <end position="288"/>
    </location>
</feature>
<keyword evidence="4" id="KW-0863">Zinc-finger</keyword>
<gene>
    <name evidence="12" type="ORF">B4U80_12764</name>
</gene>
<dbReference type="GO" id="GO:0000978">
    <property type="term" value="F:RNA polymerase II cis-regulatory region sequence-specific DNA binding"/>
    <property type="evidence" value="ECO:0007669"/>
    <property type="project" value="TreeGrafter"/>
</dbReference>